<dbReference type="EMBL" id="CM037615">
    <property type="protein sequence ID" value="KAH8013998.1"/>
    <property type="molecule type" value="Genomic_DNA"/>
</dbReference>
<dbReference type="Proteomes" id="UP000827872">
    <property type="component" value="Linkage Group LG02"/>
</dbReference>
<name>A0ACB8G2P4_9SAUR</name>
<reference evidence="1" key="1">
    <citation type="submission" date="2021-08" db="EMBL/GenBank/DDBJ databases">
        <title>The first chromosome-level gecko genome reveals the dynamic sex chromosomes of Neotropical dwarf geckos (Sphaerodactylidae: Sphaerodactylus).</title>
        <authorList>
            <person name="Pinto B.J."/>
            <person name="Keating S.E."/>
            <person name="Gamble T."/>
        </authorList>
    </citation>
    <scope>NUCLEOTIDE SEQUENCE</scope>
    <source>
        <strain evidence="1">TG3544</strain>
    </source>
</reference>
<gene>
    <name evidence="1" type="ORF">K3G42_024465</name>
</gene>
<organism evidence="1 2">
    <name type="scientific">Sphaerodactylus townsendi</name>
    <dbReference type="NCBI Taxonomy" id="933632"/>
    <lineage>
        <taxon>Eukaryota</taxon>
        <taxon>Metazoa</taxon>
        <taxon>Chordata</taxon>
        <taxon>Craniata</taxon>
        <taxon>Vertebrata</taxon>
        <taxon>Euteleostomi</taxon>
        <taxon>Lepidosauria</taxon>
        <taxon>Squamata</taxon>
        <taxon>Bifurcata</taxon>
        <taxon>Gekkota</taxon>
        <taxon>Sphaerodactylidae</taxon>
        <taxon>Sphaerodactylus</taxon>
    </lineage>
</organism>
<keyword evidence="2" id="KW-1185">Reference proteome</keyword>
<evidence type="ECO:0000313" key="2">
    <source>
        <dbReference type="Proteomes" id="UP000827872"/>
    </source>
</evidence>
<comment type="caution">
    <text evidence="1">The sequence shown here is derived from an EMBL/GenBank/DDBJ whole genome shotgun (WGS) entry which is preliminary data.</text>
</comment>
<evidence type="ECO:0000313" key="1">
    <source>
        <dbReference type="EMBL" id="KAH8013998.1"/>
    </source>
</evidence>
<accession>A0ACB8G2P4</accession>
<proteinExistence type="predicted"/>
<protein>
    <submittedName>
        <fullName evidence="1">Uncharacterized protein</fullName>
    </submittedName>
</protein>
<sequence>MGSLKEELLKPIWHAFTALDVDKSGKVSKSQLKATQRNPVYTVFLCLNEKREEVWIVFGLKGGGAGFCPVIL</sequence>